<evidence type="ECO:0000313" key="3">
    <source>
        <dbReference type="Proteomes" id="UP000830454"/>
    </source>
</evidence>
<feature type="region of interest" description="Disordered" evidence="1">
    <location>
        <begin position="27"/>
        <end position="66"/>
    </location>
</feature>
<accession>A0ABY4HJV9</accession>
<dbReference type="EMBL" id="CP090145">
    <property type="protein sequence ID" value="UOX32612.1"/>
    <property type="molecule type" value="Genomic_DNA"/>
</dbReference>
<keyword evidence="3" id="KW-1185">Reference proteome</keyword>
<gene>
    <name evidence="2" type="ORF">LXD69_11215</name>
</gene>
<evidence type="ECO:0000313" key="2">
    <source>
        <dbReference type="EMBL" id="UOX32612.1"/>
    </source>
</evidence>
<dbReference type="Proteomes" id="UP000830454">
    <property type="component" value="Chromosome"/>
</dbReference>
<name>A0ABY4HJV9_9FLAO</name>
<dbReference type="RefSeq" id="WP_246915440.1">
    <property type="nucleotide sequence ID" value="NZ_CP090145.1"/>
</dbReference>
<reference evidence="2" key="2">
    <citation type="submission" date="2022-04" db="EMBL/GenBank/DDBJ databases">
        <title>Complete Genome Sequence of Flavobacterium sediminilitoris YSM-43, Isolated from a Tidal Sediment.</title>
        <authorList>
            <person name="Lee P.A."/>
        </authorList>
    </citation>
    <scope>NUCLEOTIDE SEQUENCE</scope>
    <source>
        <strain evidence="2">YSM-43</strain>
    </source>
</reference>
<proteinExistence type="predicted"/>
<sequence length="66" mass="7358">MKKNLKKISDFNEKLIQKNQLYTITGKGLITDPNNDPESSSPVGDDNVANPNPNPNYTPITRSDKK</sequence>
<feature type="compositionally biased region" description="Polar residues" evidence="1">
    <location>
        <begin position="57"/>
        <end position="66"/>
    </location>
</feature>
<protein>
    <submittedName>
        <fullName evidence="2">Uncharacterized protein</fullName>
    </submittedName>
</protein>
<evidence type="ECO:0000256" key="1">
    <source>
        <dbReference type="SAM" id="MobiDB-lite"/>
    </source>
</evidence>
<feature type="compositionally biased region" description="Polar residues" evidence="1">
    <location>
        <begin position="32"/>
        <end position="42"/>
    </location>
</feature>
<organism evidence="2 3">
    <name type="scientific">Flavobacterium sediminilitoris</name>
    <dbReference type="NCBI Taxonomy" id="2024526"/>
    <lineage>
        <taxon>Bacteria</taxon>
        <taxon>Pseudomonadati</taxon>
        <taxon>Bacteroidota</taxon>
        <taxon>Flavobacteriia</taxon>
        <taxon>Flavobacteriales</taxon>
        <taxon>Flavobacteriaceae</taxon>
        <taxon>Flavobacterium</taxon>
    </lineage>
</organism>
<reference evidence="2" key="1">
    <citation type="submission" date="2021-12" db="EMBL/GenBank/DDBJ databases">
        <authorList>
            <person name="Cha I.-T."/>
            <person name="Lee K.-E."/>
            <person name="Park S.-J."/>
        </authorList>
    </citation>
    <scope>NUCLEOTIDE SEQUENCE</scope>
    <source>
        <strain evidence="2">YSM-43</strain>
    </source>
</reference>